<keyword evidence="12" id="KW-1185">Reference proteome</keyword>
<feature type="signal peptide" evidence="10">
    <location>
        <begin position="1"/>
        <end position="23"/>
    </location>
</feature>
<dbReference type="GO" id="GO:0071555">
    <property type="term" value="P:cell wall organization"/>
    <property type="evidence" value="ECO:0007669"/>
    <property type="project" value="UniProtKB-KW"/>
</dbReference>
<keyword evidence="6 9" id="KW-0378">Hydrolase</keyword>
<evidence type="ECO:0008006" key="13">
    <source>
        <dbReference type="Google" id="ProtNLM"/>
    </source>
</evidence>
<comment type="similarity">
    <text evidence="2 9">Belongs to the glycosyl hydrolase 28 family.</text>
</comment>
<evidence type="ECO:0000256" key="6">
    <source>
        <dbReference type="ARBA" id="ARBA00022801"/>
    </source>
</evidence>
<dbReference type="Pfam" id="PF00295">
    <property type="entry name" value="Glyco_hydro_28"/>
    <property type="match status" value="1"/>
</dbReference>
<dbReference type="PANTHER" id="PTHR31884:SF1">
    <property type="entry name" value="POLYGALACTURONASE"/>
    <property type="match status" value="1"/>
</dbReference>
<reference evidence="11" key="1">
    <citation type="submission" date="2020-10" db="EMBL/GenBank/DDBJ databases">
        <title>Genome Sequence of Monilinia vaccinii-corymbosi Sheds Light on Mummy Berry Disease Infection of Blueberry and Mating Type.</title>
        <authorList>
            <person name="Yow A.G."/>
            <person name="Zhang Y."/>
            <person name="Bansal K."/>
            <person name="Eacker S.M."/>
            <person name="Sullivan S."/>
            <person name="Liachko I."/>
            <person name="Cubeta M.A."/>
            <person name="Rollins J.A."/>
            <person name="Ashrafi H."/>
        </authorList>
    </citation>
    <scope>NUCLEOTIDE SEQUENCE</scope>
    <source>
        <strain evidence="11">RL-1</strain>
    </source>
</reference>
<evidence type="ECO:0000256" key="8">
    <source>
        <dbReference type="ARBA" id="ARBA00023316"/>
    </source>
</evidence>
<dbReference type="InterPro" id="IPR050434">
    <property type="entry name" value="Glycosyl_hydrlase_28"/>
</dbReference>
<evidence type="ECO:0000256" key="9">
    <source>
        <dbReference type="RuleBase" id="RU361169"/>
    </source>
</evidence>
<dbReference type="OrthoDB" id="187139at2759"/>
<dbReference type="GO" id="GO:0045490">
    <property type="term" value="P:pectin catabolic process"/>
    <property type="evidence" value="ECO:0007669"/>
    <property type="project" value="TreeGrafter"/>
</dbReference>
<gene>
    <name evidence="11" type="ORF">DSL72_001417</name>
</gene>
<comment type="subcellular location">
    <subcellularLocation>
        <location evidence="1">Secreted</location>
    </subcellularLocation>
</comment>
<dbReference type="SUPFAM" id="SSF51126">
    <property type="entry name" value="Pectin lyase-like"/>
    <property type="match status" value="1"/>
</dbReference>
<keyword evidence="5" id="KW-0677">Repeat</keyword>
<evidence type="ECO:0000256" key="5">
    <source>
        <dbReference type="ARBA" id="ARBA00022737"/>
    </source>
</evidence>
<evidence type="ECO:0000313" key="12">
    <source>
        <dbReference type="Proteomes" id="UP000672032"/>
    </source>
</evidence>
<evidence type="ECO:0000313" key="11">
    <source>
        <dbReference type="EMBL" id="QSZ31848.1"/>
    </source>
</evidence>
<feature type="chain" id="PRO_5032617679" description="Glycoside hydrolase family 28 protein" evidence="10">
    <location>
        <begin position="24"/>
        <end position="391"/>
    </location>
</feature>
<dbReference type="InterPro" id="IPR011050">
    <property type="entry name" value="Pectin_lyase_fold/virulence"/>
</dbReference>
<organism evidence="11 12">
    <name type="scientific">Monilinia vaccinii-corymbosi</name>
    <dbReference type="NCBI Taxonomy" id="61207"/>
    <lineage>
        <taxon>Eukaryota</taxon>
        <taxon>Fungi</taxon>
        <taxon>Dikarya</taxon>
        <taxon>Ascomycota</taxon>
        <taxon>Pezizomycotina</taxon>
        <taxon>Leotiomycetes</taxon>
        <taxon>Helotiales</taxon>
        <taxon>Sclerotiniaceae</taxon>
        <taxon>Monilinia</taxon>
    </lineage>
</organism>
<dbReference type="InterPro" id="IPR000743">
    <property type="entry name" value="Glyco_hydro_28"/>
</dbReference>
<proteinExistence type="inferred from homology"/>
<name>A0A8A3P9A2_9HELO</name>
<dbReference type="GO" id="GO:0004650">
    <property type="term" value="F:polygalacturonase activity"/>
    <property type="evidence" value="ECO:0007669"/>
    <property type="project" value="InterPro"/>
</dbReference>
<dbReference type="PANTHER" id="PTHR31884">
    <property type="entry name" value="POLYGALACTURONASE"/>
    <property type="match status" value="1"/>
</dbReference>
<dbReference type="Gene3D" id="2.160.20.10">
    <property type="entry name" value="Single-stranded right-handed beta-helix, Pectin lyase-like"/>
    <property type="match status" value="1"/>
</dbReference>
<dbReference type="EMBL" id="CP063406">
    <property type="protein sequence ID" value="QSZ31848.1"/>
    <property type="molecule type" value="Genomic_DNA"/>
</dbReference>
<dbReference type="InterPro" id="IPR012334">
    <property type="entry name" value="Pectin_lyas_fold"/>
</dbReference>
<keyword evidence="3" id="KW-0964">Secreted</keyword>
<keyword evidence="8" id="KW-0961">Cell wall biogenesis/degradation</keyword>
<keyword evidence="7 9" id="KW-0326">Glycosidase</keyword>
<accession>A0A8A3P9A2</accession>
<evidence type="ECO:0000256" key="3">
    <source>
        <dbReference type="ARBA" id="ARBA00022525"/>
    </source>
</evidence>
<dbReference type="Proteomes" id="UP000672032">
    <property type="component" value="Chromosome 2"/>
</dbReference>
<evidence type="ECO:0000256" key="2">
    <source>
        <dbReference type="ARBA" id="ARBA00008834"/>
    </source>
</evidence>
<protein>
    <recommendedName>
        <fullName evidence="13">Glycoside hydrolase family 28 protein</fullName>
    </recommendedName>
</protein>
<dbReference type="GO" id="GO:0005576">
    <property type="term" value="C:extracellular region"/>
    <property type="evidence" value="ECO:0007669"/>
    <property type="project" value="UniProtKB-SubCell"/>
</dbReference>
<evidence type="ECO:0000256" key="4">
    <source>
        <dbReference type="ARBA" id="ARBA00022729"/>
    </source>
</evidence>
<dbReference type="AlphaFoldDB" id="A0A8A3P9A2"/>
<evidence type="ECO:0000256" key="10">
    <source>
        <dbReference type="SAM" id="SignalP"/>
    </source>
</evidence>
<keyword evidence="4 10" id="KW-0732">Signal</keyword>
<evidence type="ECO:0000256" key="7">
    <source>
        <dbReference type="ARBA" id="ARBA00023295"/>
    </source>
</evidence>
<evidence type="ECO:0000256" key="1">
    <source>
        <dbReference type="ARBA" id="ARBA00004613"/>
    </source>
</evidence>
<sequence length="391" mass="43370">MKSYNLLVSSLLSLSLSLPLASAKVCPVPYGSSPHIDDSPAVIKAVTECGSDSTIHFQPHVTYYLLTPIVFDYLNNVKFYFEGNVSLSEDVKAVQQVVNNTKIYTGKWISIKGTNIVFESTTDKTGGWFLGHGDKWWSDPYNIYQKGRPHFIRFNVEGLKIRNVKVLNPVAWVFSIGGNDIEMTNTFIDARSSNGYPFNTDGIDLGATNVLIDGIEIHNGDDVINIQPPSENVMVRNVVASGTHGLSISCSEGVGKNYTFENAYIYDSLMAARFKGRMGKTCEISDVTWRNIRVKDVSFPIHFIENYYDQGKALLSDGDQSLAAFAERFTWQNISGTVAAKVGDATCPRSPCWYETTGKSPDIGTYVLCRDKAHCKDFHFKEINLQTAVSA</sequence>